<dbReference type="PANTHER" id="PTHR13256">
    <property type="entry name" value="N-ACETYLTRANSFERASE 9"/>
    <property type="match status" value="1"/>
</dbReference>
<evidence type="ECO:0000259" key="4">
    <source>
        <dbReference type="Pfam" id="PF13302"/>
    </source>
</evidence>
<evidence type="ECO:0000256" key="2">
    <source>
        <dbReference type="ARBA" id="ARBA00022679"/>
    </source>
</evidence>
<evidence type="ECO:0000256" key="1">
    <source>
        <dbReference type="ARBA" id="ARBA00009342"/>
    </source>
</evidence>
<dbReference type="Pfam" id="PF13302">
    <property type="entry name" value="Acetyltransf_3"/>
    <property type="match status" value="1"/>
</dbReference>
<dbReference type="GO" id="GO:0008080">
    <property type="term" value="F:N-acetyltransferase activity"/>
    <property type="evidence" value="ECO:0007669"/>
    <property type="project" value="InterPro"/>
</dbReference>
<dbReference type="EMBL" id="JACGCM010000633">
    <property type="protein sequence ID" value="KAF6169568.1"/>
    <property type="molecule type" value="Genomic_DNA"/>
</dbReference>
<accession>A0A7J7NRM3</accession>
<keyword evidence="3" id="KW-0012">Acyltransferase</keyword>
<name>A0A7J7NRM3_9MAGN</name>
<dbReference type="InterPro" id="IPR016181">
    <property type="entry name" value="Acyl_CoA_acyltransferase"/>
</dbReference>
<keyword evidence="6" id="KW-1185">Reference proteome</keyword>
<proteinExistence type="inferred from homology"/>
<dbReference type="AlphaFoldDB" id="A0A7J7NRM3"/>
<dbReference type="InterPro" id="IPR039135">
    <property type="entry name" value="NAT9-like"/>
</dbReference>
<comment type="similarity">
    <text evidence="1">Belongs to the acetyltransferase family. GNAT subfamily.</text>
</comment>
<reference evidence="5 6" key="1">
    <citation type="journal article" date="2020" name="IScience">
        <title>Genome Sequencing of the Endangered Kingdonia uniflora (Circaeasteraceae, Ranunculales) Reveals Potential Mechanisms of Evolutionary Specialization.</title>
        <authorList>
            <person name="Sun Y."/>
            <person name="Deng T."/>
            <person name="Zhang A."/>
            <person name="Moore M.J."/>
            <person name="Landis J.B."/>
            <person name="Lin N."/>
            <person name="Zhang H."/>
            <person name="Zhang X."/>
            <person name="Huang J."/>
            <person name="Zhang X."/>
            <person name="Sun H."/>
            <person name="Wang H."/>
        </authorList>
    </citation>
    <scope>NUCLEOTIDE SEQUENCE [LARGE SCALE GENOMIC DNA]</scope>
    <source>
        <strain evidence="5">TB1705</strain>
        <tissue evidence="5">Leaf</tissue>
    </source>
</reference>
<sequence length="282" mass="32721">MEWPIVHESFEGEKAILVEYHEKHVPKCHEWEKRRANATGKSYALTLDQEFEFQEFIFSVSRDNGISMVGEVTLVKHTKWHSLGAEIQFMIPELCSQCCGEGVQEEAVILMMHYAVKSLSFQSFCVKIRKSNSNVFNLFIKLGFKEVSASKTKVTLKLLGEDLRCKELLREVSKTVKYGYSLMCARSFLSEEFKREYQGCKSKFRKKELRKEKLRTAKKTEKEKRVASERCTRSLLALKGELRTPKKTLKKRKSVASKRCNGCKEERMKRANVESVGEQCLY</sequence>
<dbReference type="PANTHER" id="PTHR13256:SF16">
    <property type="entry name" value="ALPHA_BETA-TUBULIN-N-ACETYLTRANSFERASE 9"/>
    <property type="match status" value="1"/>
</dbReference>
<keyword evidence="2" id="KW-0808">Transferase</keyword>
<evidence type="ECO:0000313" key="6">
    <source>
        <dbReference type="Proteomes" id="UP000541444"/>
    </source>
</evidence>
<dbReference type="Gene3D" id="3.40.630.30">
    <property type="match status" value="1"/>
</dbReference>
<comment type="caution">
    <text evidence="5">The sequence shown here is derived from an EMBL/GenBank/DDBJ whole genome shotgun (WGS) entry which is preliminary data.</text>
</comment>
<gene>
    <name evidence="5" type="ORF">GIB67_000841</name>
</gene>
<organism evidence="5 6">
    <name type="scientific">Kingdonia uniflora</name>
    <dbReference type="NCBI Taxonomy" id="39325"/>
    <lineage>
        <taxon>Eukaryota</taxon>
        <taxon>Viridiplantae</taxon>
        <taxon>Streptophyta</taxon>
        <taxon>Embryophyta</taxon>
        <taxon>Tracheophyta</taxon>
        <taxon>Spermatophyta</taxon>
        <taxon>Magnoliopsida</taxon>
        <taxon>Ranunculales</taxon>
        <taxon>Circaeasteraceae</taxon>
        <taxon>Kingdonia</taxon>
    </lineage>
</organism>
<dbReference type="Proteomes" id="UP000541444">
    <property type="component" value="Unassembled WGS sequence"/>
</dbReference>
<evidence type="ECO:0000313" key="5">
    <source>
        <dbReference type="EMBL" id="KAF6169568.1"/>
    </source>
</evidence>
<feature type="domain" description="N-acetyltransferase" evidence="4">
    <location>
        <begin position="27"/>
        <end position="145"/>
    </location>
</feature>
<evidence type="ECO:0000256" key="3">
    <source>
        <dbReference type="ARBA" id="ARBA00023315"/>
    </source>
</evidence>
<protein>
    <recommendedName>
        <fullName evidence="4">N-acetyltransferase domain-containing protein</fullName>
    </recommendedName>
</protein>
<dbReference type="SUPFAM" id="SSF55729">
    <property type="entry name" value="Acyl-CoA N-acyltransferases (Nat)"/>
    <property type="match status" value="1"/>
</dbReference>
<dbReference type="InterPro" id="IPR000182">
    <property type="entry name" value="GNAT_dom"/>
</dbReference>